<dbReference type="Gene3D" id="3.20.20.120">
    <property type="entry name" value="Enolase-like C-terminal domain"/>
    <property type="match status" value="1"/>
</dbReference>
<dbReference type="SFLD" id="SFLDS00001">
    <property type="entry name" value="Enolase"/>
    <property type="match status" value="1"/>
</dbReference>
<dbReference type="Gene3D" id="3.30.390.10">
    <property type="entry name" value="Enolase-like, N-terminal domain"/>
    <property type="match status" value="1"/>
</dbReference>
<evidence type="ECO:0000256" key="1">
    <source>
        <dbReference type="ARBA" id="ARBA00001946"/>
    </source>
</evidence>
<dbReference type="InterPro" id="IPR013342">
    <property type="entry name" value="Mandelate_racemase_C"/>
</dbReference>
<dbReference type="PANTHER" id="PTHR48080:SF3">
    <property type="entry name" value="ENOLASE SUPERFAMILY MEMBER DDB_G0284701"/>
    <property type="match status" value="1"/>
</dbReference>
<dbReference type="PANTHER" id="PTHR48080">
    <property type="entry name" value="D-GALACTONATE DEHYDRATASE-RELATED"/>
    <property type="match status" value="1"/>
</dbReference>
<organism evidence="7">
    <name type="scientific">hydrothermal vent metagenome</name>
    <dbReference type="NCBI Taxonomy" id="652676"/>
    <lineage>
        <taxon>unclassified sequences</taxon>
        <taxon>metagenomes</taxon>
        <taxon>ecological metagenomes</taxon>
    </lineage>
</organism>
<comment type="cofactor">
    <cofactor evidence="1">
        <name>Mg(2+)</name>
        <dbReference type="ChEBI" id="CHEBI:18420"/>
    </cofactor>
</comment>
<evidence type="ECO:0000256" key="3">
    <source>
        <dbReference type="ARBA" id="ARBA00022723"/>
    </source>
</evidence>
<proteinExistence type="inferred from homology"/>
<keyword evidence="4" id="KW-0460">Magnesium</keyword>
<sequence length="326" mass="36205">MKITLTKDRRELKEPFVIARGPITEVGLLVVELEQDGIFGRGESCPQEFLGQSLSGEYDRLMQARDRIEQGITRAELQSLMPACSGRNALDCALWDLEAKTTGQSIWQISGLAEPAAPLEGDITVCIGAPEWMENKARSFTGFDLLKIKLNRELVMERMRAVRAGAPHADFIVDVNEDWTLAELERYAPQLKEIGVKMIEQPLKRGQDSGLIDYQSPLPLGADESCRDRDDLDFLVGRYDMINIKLDKTGGLTEALLLAEAARAKGFGLMMGCMSASSLSMAPGFVVASLCKYRDLDGASMLIHDRTPSLRLEDGLIYPYDQRLWG</sequence>
<evidence type="ECO:0000313" key="7">
    <source>
        <dbReference type="EMBL" id="VAV95373.1"/>
    </source>
</evidence>
<evidence type="ECO:0000259" key="6">
    <source>
        <dbReference type="SMART" id="SM00922"/>
    </source>
</evidence>
<dbReference type="SFLD" id="SFLDG00180">
    <property type="entry name" value="muconate_cycloisomerase"/>
    <property type="match status" value="1"/>
</dbReference>
<name>A0A3B0SGH4_9ZZZZ</name>
<dbReference type="SMART" id="SM00922">
    <property type="entry name" value="MR_MLE"/>
    <property type="match status" value="1"/>
</dbReference>
<dbReference type="InterPro" id="IPR018110">
    <property type="entry name" value="Mandel_Rmase/mucon_lact_enz_CS"/>
</dbReference>
<dbReference type="InterPro" id="IPR034593">
    <property type="entry name" value="DgoD-like"/>
</dbReference>
<dbReference type="InterPro" id="IPR013341">
    <property type="entry name" value="Mandelate_racemase_N_dom"/>
</dbReference>
<dbReference type="EMBL" id="UOED01000099">
    <property type="protein sequence ID" value="VAV95373.1"/>
    <property type="molecule type" value="Genomic_DNA"/>
</dbReference>
<accession>A0A3B0SGH4</accession>
<dbReference type="InterPro" id="IPR029065">
    <property type="entry name" value="Enolase_C-like"/>
</dbReference>
<dbReference type="AlphaFoldDB" id="A0A3B0SGH4"/>
<keyword evidence="5" id="KW-0413">Isomerase</keyword>
<dbReference type="GO" id="GO:0009063">
    <property type="term" value="P:amino acid catabolic process"/>
    <property type="evidence" value="ECO:0007669"/>
    <property type="project" value="InterPro"/>
</dbReference>
<dbReference type="InterPro" id="IPR036849">
    <property type="entry name" value="Enolase-like_C_sf"/>
</dbReference>
<reference evidence="7" key="1">
    <citation type="submission" date="2018-06" db="EMBL/GenBank/DDBJ databases">
        <authorList>
            <person name="Zhirakovskaya E."/>
        </authorList>
    </citation>
    <scope>NUCLEOTIDE SEQUENCE</scope>
</reference>
<evidence type="ECO:0000256" key="4">
    <source>
        <dbReference type="ARBA" id="ARBA00022842"/>
    </source>
</evidence>
<dbReference type="Pfam" id="PF02746">
    <property type="entry name" value="MR_MLE_N"/>
    <property type="match status" value="1"/>
</dbReference>
<feature type="domain" description="Mandelate racemase/muconate lactonizing enzyme C-terminal" evidence="6">
    <location>
        <begin position="130"/>
        <end position="221"/>
    </location>
</feature>
<dbReference type="PROSITE" id="PS00909">
    <property type="entry name" value="MR_MLE_2"/>
    <property type="match status" value="1"/>
</dbReference>
<dbReference type="SFLD" id="SFLDF00010">
    <property type="entry name" value="dipeptide_epimerase"/>
    <property type="match status" value="1"/>
</dbReference>
<evidence type="ECO:0000256" key="2">
    <source>
        <dbReference type="ARBA" id="ARBA00008031"/>
    </source>
</evidence>
<dbReference type="GO" id="GO:0016855">
    <property type="term" value="F:racemase and epimerase activity, acting on amino acids and derivatives"/>
    <property type="evidence" value="ECO:0007669"/>
    <property type="project" value="InterPro"/>
</dbReference>
<gene>
    <name evidence="7" type="ORF">MNBD_ALPHA02-2194</name>
</gene>
<dbReference type="Pfam" id="PF13378">
    <property type="entry name" value="MR_MLE_C"/>
    <property type="match status" value="1"/>
</dbReference>
<dbReference type="CDD" id="cd03319">
    <property type="entry name" value="L-Ala-DL-Glu_epimerase"/>
    <property type="match status" value="1"/>
</dbReference>
<dbReference type="GO" id="GO:0046872">
    <property type="term" value="F:metal ion binding"/>
    <property type="evidence" value="ECO:0007669"/>
    <property type="project" value="UniProtKB-KW"/>
</dbReference>
<evidence type="ECO:0000256" key="5">
    <source>
        <dbReference type="ARBA" id="ARBA00023235"/>
    </source>
</evidence>
<dbReference type="SUPFAM" id="SSF54826">
    <property type="entry name" value="Enolase N-terminal domain-like"/>
    <property type="match status" value="1"/>
</dbReference>
<dbReference type="InterPro" id="IPR034603">
    <property type="entry name" value="Dipeptide_epimerase"/>
</dbReference>
<dbReference type="SUPFAM" id="SSF51604">
    <property type="entry name" value="Enolase C-terminal domain-like"/>
    <property type="match status" value="1"/>
</dbReference>
<dbReference type="InterPro" id="IPR029017">
    <property type="entry name" value="Enolase-like_N"/>
</dbReference>
<protein>
    <submittedName>
        <fullName evidence="7">L-alanine-DL-glutamate epimerase</fullName>
    </submittedName>
</protein>
<keyword evidence="3" id="KW-0479">Metal-binding</keyword>
<comment type="similarity">
    <text evidence="2">Belongs to the mandelate racemase/muconate lactonizing enzyme family.</text>
</comment>